<dbReference type="Gene3D" id="3.40.50.720">
    <property type="entry name" value="NAD(P)-binding Rossmann-like Domain"/>
    <property type="match status" value="1"/>
</dbReference>
<dbReference type="AlphaFoldDB" id="A0AAD4R2E5"/>
<dbReference type="GO" id="GO:0006694">
    <property type="term" value="P:steroid biosynthetic process"/>
    <property type="evidence" value="ECO:0007669"/>
    <property type="project" value="InterPro"/>
</dbReference>
<dbReference type="InterPro" id="IPR002225">
    <property type="entry name" value="3Beta_OHSteriod_DH/Estase"/>
</dbReference>
<dbReference type="InterPro" id="IPR036291">
    <property type="entry name" value="NAD(P)-bd_dom_sf"/>
</dbReference>
<dbReference type="PANTHER" id="PTHR10366">
    <property type="entry name" value="NAD DEPENDENT EPIMERASE/DEHYDRATASE"/>
    <property type="match status" value="1"/>
</dbReference>
<dbReference type="EMBL" id="JAKKPZ010000008">
    <property type="protein sequence ID" value="KAI1717919.1"/>
    <property type="molecule type" value="Genomic_DNA"/>
</dbReference>
<accession>A0AAD4R2E5</accession>
<comment type="caution">
    <text evidence="4">The sequence shown here is derived from an EMBL/GenBank/DDBJ whole genome shotgun (WGS) entry which is preliminary data.</text>
</comment>
<keyword evidence="2" id="KW-1133">Transmembrane helix</keyword>
<protein>
    <submittedName>
        <fullName evidence="4">3-beta hydroxysteroid dehydrogenase/isomerase family domain-containing protein</fullName>
    </submittedName>
</protein>
<feature type="transmembrane region" description="Helical" evidence="2">
    <location>
        <begin position="283"/>
        <end position="303"/>
    </location>
</feature>
<dbReference type="SUPFAM" id="SSF51735">
    <property type="entry name" value="NAD(P)-binding Rossmann-fold domains"/>
    <property type="match status" value="1"/>
</dbReference>
<keyword evidence="2" id="KW-0812">Transmembrane</keyword>
<evidence type="ECO:0000313" key="4">
    <source>
        <dbReference type="EMBL" id="KAI1717919.1"/>
    </source>
</evidence>
<dbReference type="Pfam" id="PF01073">
    <property type="entry name" value="3Beta_HSD"/>
    <property type="match status" value="1"/>
</dbReference>
<reference evidence="4" key="1">
    <citation type="submission" date="2022-01" db="EMBL/GenBank/DDBJ databases">
        <title>Genome Sequence Resource for Two Populations of Ditylenchus destructor, the Migratory Endoparasitic Phytonematode.</title>
        <authorList>
            <person name="Zhang H."/>
            <person name="Lin R."/>
            <person name="Xie B."/>
        </authorList>
    </citation>
    <scope>NUCLEOTIDE SEQUENCE</scope>
    <source>
        <strain evidence="4">BazhouSP</strain>
    </source>
</reference>
<dbReference type="PANTHER" id="PTHR10366:SF853">
    <property type="entry name" value="GH25466P"/>
    <property type="match status" value="1"/>
</dbReference>
<gene>
    <name evidence="4" type="ORF">DdX_06328</name>
</gene>
<evidence type="ECO:0000256" key="1">
    <source>
        <dbReference type="ARBA" id="ARBA00023002"/>
    </source>
</evidence>
<keyword evidence="5" id="KW-1185">Reference proteome</keyword>
<organism evidence="4 5">
    <name type="scientific">Ditylenchus destructor</name>
    <dbReference type="NCBI Taxonomy" id="166010"/>
    <lineage>
        <taxon>Eukaryota</taxon>
        <taxon>Metazoa</taxon>
        <taxon>Ecdysozoa</taxon>
        <taxon>Nematoda</taxon>
        <taxon>Chromadorea</taxon>
        <taxon>Rhabditida</taxon>
        <taxon>Tylenchina</taxon>
        <taxon>Tylenchomorpha</taxon>
        <taxon>Sphaerularioidea</taxon>
        <taxon>Anguinidae</taxon>
        <taxon>Anguininae</taxon>
        <taxon>Ditylenchus</taxon>
    </lineage>
</organism>
<name>A0AAD4R2E5_9BILA</name>
<keyword evidence="1 2" id="KW-0560">Oxidoreductase</keyword>
<feature type="domain" description="3-beta hydroxysteroid dehydrogenase/isomerase" evidence="3">
    <location>
        <begin position="6"/>
        <end position="259"/>
    </location>
</feature>
<sequence length="375" mass="42595">MEGIAILGANSLVGQHLLLALSSTNSSDKPINVWEYNDTPSFRIGGNNNLHSLNINTFTGIDALDAAIRGCEIVFNLHELQDFSLIPAENLLKQHNVNLVKTLVEKCAEHGVSKLVQLSSVFLQCSARWPNVNNRECEDYSKFRKEIPFPAYCDSKHEAEQIIQQGADTIQTICARIGPLYGEGDCSSLLCDSILLSEKLSQLPLIGDQNGVLQLTYAGNVAYALLKCAEKLTTDKTLRNEVVIICDHTPVRNIYDLMLKRLYEDCNRSTNNRASTIISQRAISFYLFFPIYYLISVFGHFLTKVLGINSRLKNIPSPYYLYLALHHWTFFSNFKLRLLFDFVPAFDFETSMERSLDYYQQLTSDKITKFSWMPQ</sequence>
<evidence type="ECO:0000256" key="2">
    <source>
        <dbReference type="RuleBase" id="RU004475"/>
    </source>
</evidence>
<evidence type="ECO:0000313" key="5">
    <source>
        <dbReference type="Proteomes" id="UP001201812"/>
    </source>
</evidence>
<dbReference type="InterPro" id="IPR050425">
    <property type="entry name" value="NAD(P)_dehydrat-like"/>
</dbReference>
<proteinExistence type="inferred from homology"/>
<evidence type="ECO:0000259" key="3">
    <source>
        <dbReference type="Pfam" id="PF01073"/>
    </source>
</evidence>
<keyword evidence="2" id="KW-0472">Membrane</keyword>
<dbReference type="GO" id="GO:0016616">
    <property type="term" value="F:oxidoreductase activity, acting on the CH-OH group of donors, NAD or NADP as acceptor"/>
    <property type="evidence" value="ECO:0007669"/>
    <property type="project" value="InterPro"/>
</dbReference>
<dbReference type="Proteomes" id="UP001201812">
    <property type="component" value="Unassembled WGS sequence"/>
</dbReference>
<comment type="similarity">
    <text evidence="2">Belongs to the 3-beta-HSD family.</text>
</comment>